<comment type="function">
    <text evidence="1">Has a role in nuclear-cytoplasmic transport of proteins and mRNAs.</text>
</comment>
<name>A0ABR4MXG8_9FUNG</name>
<accession>A0ABR4MXG8</accession>
<dbReference type="EMBL" id="JADGIZ020000082">
    <property type="protein sequence ID" value="KAL2911957.1"/>
    <property type="molecule type" value="Genomic_DNA"/>
</dbReference>
<dbReference type="Gene3D" id="3.10.450.50">
    <property type="match status" value="1"/>
</dbReference>
<dbReference type="Proteomes" id="UP001527925">
    <property type="component" value="Unassembled WGS sequence"/>
</dbReference>
<comment type="caution">
    <text evidence="3">The sequence shown here is derived from an EMBL/GenBank/DDBJ whole genome shotgun (WGS) entry which is preliminary data.</text>
</comment>
<protein>
    <recommendedName>
        <fullName evidence="1">Nuclear transport factor 2</fullName>
        <shortName evidence="1">NTF-2</shortName>
    </recommendedName>
</protein>
<reference evidence="3 4" key="1">
    <citation type="submission" date="2023-09" db="EMBL/GenBank/DDBJ databases">
        <title>Pangenome analysis of Batrachochytrium dendrobatidis and related Chytrids.</title>
        <authorList>
            <person name="Yacoub M.N."/>
            <person name="Stajich J.E."/>
            <person name="James T.Y."/>
        </authorList>
    </citation>
    <scope>NUCLEOTIDE SEQUENCE [LARGE SCALE GENOMIC DNA]</scope>
    <source>
        <strain evidence="3 4">JEL0888</strain>
    </source>
</reference>
<keyword evidence="1" id="KW-0963">Cytoplasm</keyword>
<dbReference type="PANTHER" id="PTHR12612">
    <property type="entry name" value="NUCLEAR TRANSPORT FACTOR 2"/>
    <property type="match status" value="1"/>
</dbReference>
<sequence length="127" mass="14493">MNTQLLDVSSRAADTFVPAFYSMFDRQRHALANLYGETSVLVWNGNTTQGAAAIARSYLDFPISDHEVLSYDCQPLTESSDILVTISGNVRYGDEQRRKLFHQSFVLRQRPESKGNYFIVTDTFRFV</sequence>
<keyword evidence="1" id="KW-0539">Nucleus</keyword>
<organism evidence="3 4">
    <name type="scientific">Polyrhizophydium stewartii</name>
    <dbReference type="NCBI Taxonomy" id="2732419"/>
    <lineage>
        <taxon>Eukaryota</taxon>
        <taxon>Fungi</taxon>
        <taxon>Fungi incertae sedis</taxon>
        <taxon>Chytridiomycota</taxon>
        <taxon>Chytridiomycota incertae sedis</taxon>
        <taxon>Chytridiomycetes</taxon>
        <taxon>Rhizophydiales</taxon>
        <taxon>Rhizophydiales incertae sedis</taxon>
        <taxon>Polyrhizophydium</taxon>
    </lineage>
</organism>
<gene>
    <name evidence="3" type="ORF">HK105_208567</name>
</gene>
<dbReference type="Pfam" id="PF02136">
    <property type="entry name" value="NTF2"/>
    <property type="match status" value="1"/>
</dbReference>
<keyword evidence="1" id="KW-0813">Transport</keyword>
<dbReference type="SUPFAM" id="SSF54427">
    <property type="entry name" value="NTF2-like"/>
    <property type="match status" value="1"/>
</dbReference>
<evidence type="ECO:0000256" key="1">
    <source>
        <dbReference type="RuleBase" id="RU369002"/>
    </source>
</evidence>
<comment type="subcellular location">
    <subcellularLocation>
        <location evidence="1">Cytoplasm</location>
    </subcellularLocation>
    <subcellularLocation>
        <location evidence="1">Nucleus</location>
    </subcellularLocation>
</comment>
<dbReference type="InterPro" id="IPR002075">
    <property type="entry name" value="NTF2_dom"/>
</dbReference>
<keyword evidence="4" id="KW-1185">Reference proteome</keyword>
<keyword evidence="1" id="KW-0653">Protein transport</keyword>
<evidence type="ECO:0000313" key="4">
    <source>
        <dbReference type="Proteomes" id="UP001527925"/>
    </source>
</evidence>
<dbReference type="CDD" id="cd00780">
    <property type="entry name" value="NTF2"/>
    <property type="match status" value="1"/>
</dbReference>
<evidence type="ECO:0000259" key="2">
    <source>
        <dbReference type="PROSITE" id="PS50177"/>
    </source>
</evidence>
<proteinExistence type="predicted"/>
<dbReference type="InterPro" id="IPR045875">
    <property type="entry name" value="NTF2"/>
</dbReference>
<evidence type="ECO:0000313" key="3">
    <source>
        <dbReference type="EMBL" id="KAL2911957.1"/>
    </source>
</evidence>
<dbReference type="PROSITE" id="PS50177">
    <property type="entry name" value="NTF2_DOMAIN"/>
    <property type="match status" value="1"/>
</dbReference>
<dbReference type="InterPro" id="IPR032710">
    <property type="entry name" value="NTF2-like_dom_sf"/>
</dbReference>
<feature type="domain" description="NTF2" evidence="2">
    <location>
        <begin position="12"/>
        <end position="126"/>
    </location>
</feature>
<dbReference type="InterPro" id="IPR018222">
    <property type="entry name" value="Nuclear_transport_factor_2_euk"/>
</dbReference>